<proteinExistence type="predicted"/>
<keyword evidence="3" id="KW-1185">Reference proteome</keyword>
<gene>
    <name evidence="2" type="ORF">FOC49_01285</name>
</gene>
<organism evidence="2 3">
    <name type="scientific">Gemella morbillorum</name>
    <dbReference type="NCBI Taxonomy" id="29391"/>
    <lineage>
        <taxon>Bacteria</taxon>
        <taxon>Bacillati</taxon>
        <taxon>Bacillota</taxon>
        <taxon>Bacilli</taxon>
        <taxon>Bacillales</taxon>
        <taxon>Gemellaceae</taxon>
        <taxon>Gemella</taxon>
    </lineage>
</organism>
<accession>A0AAP9HBF7</accession>
<evidence type="ECO:0000259" key="1">
    <source>
        <dbReference type="Pfam" id="PF01610"/>
    </source>
</evidence>
<feature type="domain" description="Transposase IS204/IS1001/IS1096/IS1165 DDE" evidence="1">
    <location>
        <begin position="5"/>
        <end position="103"/>
    </location>
</feature>
<name>A0AAP9HBF7_9BACL</name>
<dbReference type="Proteomes" id="UP000425411">
    <property type="component" value="Chromosome"/>
</dbReference>
<dbReference type="InterPro" id="IPR002560">
    <property type="entry name" value="Transposase_DDE"/>
</dbReference>
<dbReference type="AlphaFoldDB" id="A0AAP9HBF7"/>
<evidence type="ECO:0000313" key="2">
    <source>
        <dbReference type="EMBL" id="QGS08610.1"/>
    </source>
</evidence>
<sequence>MVNYLIKQDSALYKCYWLFQELREALEKDDFNKFNTLVNDKSTLPGYMFTAIKTLRKYKRQIKNTMYYNGLSNGPLEGINNKIKVIKRISYGYRFFCNFRGKILLVFSLFSSSNTDKKPRYSKEERLAILDKRKELKVKRKNKKKAILFSIA</sequence>
<reference evidence="2 3" key="1">
    <citation type="submission" date="2019-11" db="EMBL/GenBank/DDBJ databases">
        <title>FDA dAtabase for Regulatory Grade micrObial Sequences (FDA-ARGOS): Supporting development and validation of Infectious Disease Dx tests.</title>
        <authorList>
            <person name="Turner S."/>
            <person name="Byrd R."/>
            <person name="Tallon L."/>
            <person name="Sadzewicz L."/>
            <person name="Vavikolanu K."/>
            <person name="Mehta A."/>
            <person name="Aluvathingal J."/>
            <person name="Nadendla S."/>
            <person name="Myers T."/>
            <person name="Yan Y."/>
            <person name="Sichtig H."/>
        </authorList>
    </citation>
    <scope>NUCLEOTIDE SEQUENCE [LARGE SCALE GENOMIC DNA]</scope>
    <source>
        <strain evidence="2 3">FDAARGOS_741</strain>
    </source>
</reference>
<protein>
    <recommendedName>
        <fullName evidence="1">Transposase IS204/IS1001/IS1096/IS1165 DDE domain-containing protein</fullName>
    </recommendedName>
</protein>
<evidence type="ECO:0000313" key="3">
    <source>
        <dbReference type="Proteomes" id="UP000425411"/>
    </source>
</evidence>
<dbReference type="InterPro" id="IPR047951">
    <property type="entry name" value="Transpos_ISL3"/>
</dbReference>
<dbReference type="PANTHER" id="PTHR33498">
    <property type="entry name" value="TRANSPOSASE FOR INSERTION SEQUENCE ELEMENT IS1557"/>
    <property type="match status" value="1"/>
</dbReference>
<dbReference type="PANTHER" id="PTHR33498:SF1">
    <property type="entry name" value="TRANSPOSASE FOR INSERTION SEQUENCE ELEMENT IS1557"/>
    <property type="match status" value="1"/>
</dbReference>
<dbReference type="Pfam" id="PF01610">
    <property type="entry name" value="DDE_Tnp_ISL3"/>
    <property type="match status" value="1"/>
</dbReference>
<dbReference type="EMBL" id="CP046314">
    <property type="protein sequence ID" value="QGS08610.1"/>
    <property type="molecule type" value="Genomic_DNA"/>
</dbReference>